<dbReference type="AlphaFoldDB" id="A0A934VIG6"/>
<protein>
    <submittedName>
        <fullName evidence="4">Tail fiber protein</fullName>
    </submittedName>
</protein>
<comment type="caution">
    <text evidence="4">The sequence shown here is derived from an EMBL/GenBank/DDBJ whole genome shotgun (WGS) entry which is preliminary data.</text>
</comment>
<organism evidence="4 5">
    <name type="scientific">Roseibacillus ishigakijimensis</name>
    <dbReference type="NCBI Taxonomy" id="454146"/>
    <lineage>
        <taxon>Bacteria</taxon>
        <taxon>Pseudomonadati</taxon>
        <taxon>Verrucomicrobiota</taxon>
        <taxon>Verrucomicrobiia</taxon>
        <taxon>Verrucomicrobiales</taxon>
        <taxon>Verrucomicrobiaceae</taxon>
        <taxon>Roseibacillus</taxon>
    </lineage>
</organism>
<feature type="signal peptide" evidence="2">
    <location>
        <begin position="1"/>
        <end position="18"/>
    </location>
</feature>
<reference evidence="4" key="1">
    <citation type="submission" date="2021-01" db="EMBL/GenBank/DDBJ databases">
        <title>Modified the classification status of verrucomicrobia.</title>
        <authorList>
            <person name="Feng X."/>
        </authorList>
    </citation>
    <scope>NUCLEOTIDE SEQUENCE</scope>
    <source>
        <strain evidence="4">KCTC 12986</strain>
    </source>
</reference>
<evidence type="ECO:0000256" key="1">
    <source>
        <dbReference type="SAM" id="MobiDB-lite"/>
    </source>
</evidence>
<sequence length="364" mass="37942">MKRHAKLLLLLLAGDVAATPQLLPFQGHLTDAGGNAIADGAKVVQFKIYDAPVSGTAVWAGEVHKLSVNGGLVNTILGTKTAFSETYSGGAKVMFSEPLYLEITVDADGSETITAADPPLLPRQVLLPSNFSHVAMSAETVEGVDLVDDATGTLWPTVLKENSILAVHLADGSVGAGEISDDSITEDDLSPALRQRLSLGLIPPGTIAPYSGDVAPPGWALCYGQEVSRISPDYVALEGIIGDGRFGLAADPASDFKLPDLRGYFLRGVDGPDGSAGDRDPDIRNFQGPTALGTFVGSVQSDELQSHSHGYSDHRTGGNPSAGNPSEIGGGVTYPRYYASSTTRAAGGSETRPINIAVNYIIKL</sequence>
<evidence type="ECO:0000256" key="2">
    <source>
        <dbReference type="SAM" id="SignalP"/>
    </source>
</evidence>
<evidence type="ECO:0000259" key="3">
    <source>
        <dbReference type="Pfam" id="PF07484"/>
    </source>
</evidence>
<dbReference type="EMBL" id="JAENIO010000039">
    <property type="protein sequence ID" value="MBK1835053.1"/>
    <property type="molecule type" value="Genomic_DNA"/>
</dbReference>
<dbReference type="Pfam" id="PF07484">
    <property type="entry name" value="Collar"/>
    <property type="match status" value="1"/>
</dbReference>
<evidence type="ECO:0000313" key="5">
    <source>
        <dbReference type="Proteomes" id="UP000604083"/>
    </source>
</evidence>
<feature type="chain" id="PRO_5036773087" evidence="2">
    <location>
        <begin position="19"/>
        <end position="364"/>
    </location>
</feature>
<dbReference type="InterPro" id="IPR011083">
    <property type="entry name" value="Phage_tail_collar_dom"/>
</dbReference>
<feature type="domain" description="Phage tail collar" evidence="3">
    <location>
        <begin position="205"/>
        <end position="265"/>
    </location>
</feature>
<dbReference type="SUPFAM" id="SSF88874">
    <property type="entry name" value="Receptor-binding domain of short tail fibre protein gp12"/>
    <property type="match status" value="1"/>
</dbReference>
<gene>
    <name evidence="4" type="ORF">JIN78_13365</name>
</gene>
<dbReference type="Gene3D" id="3.90.1340.10">
    <property type="entry name" value="Phage tail collar domain"/>
    <property type="match status" value="1"/>
</dbReference>
<dbReference type="RefSeq" id="WP_200392489.1">
    <property type="nucleotide sequence ID" value="NZ_JAENIO010000039.1"/>
</dbReference>
<name>A0A934VIG6_9BACT</name>
<keyword evidence="5" id="KW-1185">Reference proteome</keyword>
<evidence type="ECO:0000313" key="4">
    <source>
        <dbReference type="EMBL" id="MBK1835053.1"/>
    </source>
</evidence>
<feature type="region of interest" description="Disordered" evidence="1">
    <location>
        <begin position="303"/>
        <end position="330"/>
    </location>
</feature>
<accession>A0A934VIG6</accession>
<dbReference type="Proteomes" id="UP000604083">
    <property type="component" value="Unassembled WGS sequence"/>
</dbReference>
<proteinExistence type="predicted"/>
<keyword evidence="2" id="KW-0732">Signal</keyword>
<feature type="compositionally biased region" description="Basic and acidic residues" evidence="1">
    <location>
        <begin position="304"/>
        <end position="316"/>
    </location>
</feature>
<dbReference type="InterPro" id="IPR037053">
    <property type="entry name" value="Phage_tail_collar_dom_sf"/>
</dbReference>